<feature type="domain" description="SpaA-like prealbumin fold" evidence="6">
    <location>
        <begin position="232"/>
        <end position="314"/>
    </location>
</feature>
<comment type="caution">
    <text evidence="7">The sequence shown here is derived from an EMBL/GenBank/DDBJ whole genome shotgun (WGS) entry which is preliminary data.</text>
</comment>
<feature type="transmembrane region" description="Helical" evidence="5">
    <location>
        <begin position="21"/>
        <end position="41"/>
    </location>
</feature>
<dbReference type="InterPro" id="IPR041033">
    <property type="entry name" value="SpaA_PFL_dom_1"/>
</dbReference>
<dbReference type="RefSeq" id="WP_308450770.1">
    <property type="nucleotide sequence ID" value="NZ_JAJEPU010000007.1"/>
</dbReference>
<gene>
    <name evidence="7" type="ORF">LKD32_03905</name>
</gene>
<keyword evidence="5" id="KW-0472">Membrane</keyword>
<proteinExistence type="inferred from homology"/>
<dbReference type="AlphaFoldDB" id="A0AAE3ANQ5"/>
<feature type="domain" description="SpaA-like prealbumin fold" evidence="6">
    <location>
        <begin position="123"/>
        <end position="200"/>
    </location>
</feature>
<organism evidence="7 8">
    <name type="scientific">Brotaphodocola catenula</name>
    <dbReference type="NCBI Taxonomy" id="2885361"/>
    <lineage>
        <taxon>Bacteria</taxon>
        <taxon>Bacillati</taxon>
        <taxon>Bacillota</taxon>
        <taxon>Clostridia</taxon>
        <taxon>Lachnospirales</taxon>
        <taxon>Lachnospiraceae</taxon>
        <taxon>Brotaphodocola</taxon>
    </lineage>
</organism>
<dbReference type="EMBL" id="JAJEPU010000007">
    <property type="protein sequence ID" value="MCC2164036.1"/>
    <property type="molecule type" value="Genomic_DNA"/>
</dbReference>
<dbReference type="PANTHER" id="PTHR36108">
    <property type="entry name" value="COLOSSIN-B-RELATED"/>
    <property type="match status" value="1"/>
</dbReference>
<keyword evidence="3" id="KW-0732">Signal</keyword>
<feature type="region of interest" description="Disordered" evidence="4">
    <location>
        <begin position="65"/>
        <end position="103"/>
    </location>
</feature>
<evidence type="ECO:0000313" key="7">
    <source>
        <dbReference type="EMBL" id="MCC2164036.1"/>
    </source>
</evidence>
<feature type="transmembrane region" description="Helical" evidence="5">
    <location>
        <begin position="507"/>
        <end position="531"/>
    </location>
</feature>
<evidence type="ECO:0000256" key="5">
    <source>
        <dbReference type="SAM" id="Phobius"/>
    </source>
</evidence>
<keyword evidence="8" id="KW-1185">Reference proteome</keyword>
<keyword evidence="5" id="KW-1133">Transmembrane helix</keyword>
<evidence type="ECO:0000313" key="8">
    <source>
        <dbReference type="Proteomes" id="UP001198962"/>
    </source>
</evidence>
<dbReference type="PANTHER" id="PTHR36108:SF13">
    <property type="entry name" value="COLOSSIN-B-RELATED"/>
    <property type="match status" value="1"/>
</dbReference>
<name>A0AAE3ANQ5_9FIRM</name>
<dbReference type="Pfam" id="PF17802">
    <property type="entry name" value="SpaA"/>
    <property type="match status" value="3"/>
</dbReference>
<evidence type="ECO:0000256" key="4">
    <source>
        <dbReference type="SAM" id="MobiDB-lite"/>
    </source>
</evidence>
<accession>A0AAE3ANQ5</accession>
<reference evidence="7" key="1">
    <citation type="submission" date="2021-10" db="EMBL/GenBank/DDBJ databases">
        <title>Anaerobic single-cell dispensing facilitates the cultivation of human gut bacteria.</title>
        <authorList>
            <person name="Afrizal A."/>
        </authorList>
    </citation>
    <scope>NUCLEOTIDE SEQUENCE</scope>
    <source>
        <strain evidence="7">CLA-AA-H274</strain>
    </source>
</reference>
<evidence type="ECO:0000256" key="2">
    <source>
        <dbReference type="ARBA" id="ARBA00022525"/>
    </source>
</evidence>
<feature type="compositionally biased region" description="Acidic residues" evidence="4">
    <location>
        <begin position="83"/>
        <end position="93"/>
    </location>
</feature>
<feature type="domain" description="SpaA-like prealbumin fold" evidence="6">
    <location>
        <begin position="342"/>
        <end position="409"/>
    </location>
</feature>
<feature type="compositionally biased region" description="Basic and acidic residues" evidence="4">
    <location>
        <begin position="65"/>
        <end position="74"/>
    </location>
</feature>
<evidence type="ECO:0000256" key="1">
    <source>
        <dbReference type="ARBA" id="ARBA00007257"/>
    </source>
</evidence>
<comment type="similarity">
    <text evidence="1">Belongs to the serine-aspartate repeat-containing protein (SDr) family.</text>
</comment>
<sequence length="558" mass="63265">MKKRGKGQDEEYNFWQPAADMMTALVFILILLVALLGLYLLNDYTDYHKKEDIISREYWVDRGTDDDWHRDRDNNSGSGGGEETTEPTMETEETTTQSPGGGGGWYGYGFDEGIKSAVLAEIVDEETGKIIPIEGVTFELYETNRSLQILNTYYPNKISYRDFLTTDKGNFYLPEKVFQGEYYFHETTEPEGYDSAEDQYFGIHEFYDWSDPYLVKIPLSPSRNIICVQVSDQETGDSVIGSRFVITAKEDIQTLDGTIRYRKGETVGEIVCNENGYGESEELYLGTYSLHEEQIPEYYAGMAEDLEAVIEKKTGEKPEAHEIEAEKTKIHINLVDERYPQVTLEGAEFQIMKNSDLSSAQTVQTDSLGNIILTDLDKNTTYHIRQTTAPDDYRIDQTDHELTVDAEGRIDGAVQADLALTNRMLRVMVQAVDAVFRRGSAGVKLDLYDSQDQLIDSWSEDGNGRMFTELSEGTYYVKREGDSSKRYEFTVKDEGNVQNWRISVLTWQSVAVLGGALIVFVGVLTGVYLVVRKLFSRSGKNFKNKKEKLSKTSSGEKK</sequence>
<keyword evidence="2" id="KW-0964">Secreted</keyword>
<keyword evidence="5" id="KW-0812">Transmembrane</keyword>
<dbReference type="InterPro" id="IPR013783">
    <property type="entry name" value="Ig-like_fold"/>
</dbReference>
<dbReference type="Gene3D" id="2.60.40.10">
    <property type="entry name" value="Immunoglobulins"/>
    <property type="match status" value="3"/>
</dbReference>
<evidence type="ECO:0000259" key="6">
    <source>
        <dbReference type="Pfam" id="PF17802"/>
    </source>
</evidence>
<protein>
    <recommendedName>
        <fullName evidence="6">SpaA-like prealbumin fold domain-containing protein</fullName>
    </recommendedName>
</protein>
<evidence type="ECO:0000256" key="3">
    <source>
        <dbReference type="ARBA" id="ARBA00022729"/>
    </source>
</evidence>
<dbReference type="Proteomes" id="UP001198962">
    <property type="component" value="Unassembled WGS sequence"/>
</dbReference>